<feature type="transmembrane region" description="Helical" evidence="2">
    <location>
        <begin position="459"/>
        <end position="480"/>
    </location>
</feature>
<sequence length="631" mass="67425">MTSPAPDTRDREPVRTDGAEAAGDDSSDPGSSTPRPTATAPSTGSGPDAAAEGRRGGGRWRRVDALVALVYLAGAFWVTARGWRDYDGRLLGSRPNDQGFNEWMLAYAAHAVSHLENPFFTTLQNAPSGVNLMTNVGMQLPGLVLTPVTLLFGASFSYLLFITLNLAGTGYAWYYVLSRHVVESRGAAFIGGLFCAFAPALVSHSNGHPHITAQWLVPFIVWRVIALSRGGRVVRDGLVLGGLVVAQFFISLEILFLTALGCLMLVLAYLAFRPRDAVRRLRPMLPGLAITAVLVSIAAAYPLWMQFAGPQHRVGHPGTPDIYALKLGSFVKFATQSVAGGPTSAVGWAPNTTEQASFYGWSMLVVAFGLLWWLRREITVRVLGAVGLVSALFSIGTTWTSGTRRTDIPAPFALVQNLPVFDSVVVSRFALITTVALGVLLAVAGDRLAAHRDQPSGRLAARVGAVAVAAALLPILPMPLEARGRNPVPDFVTSGAWHDHVAPGRTLVPVPVNGMTSLYWSSAAVAGFAVPEGYFLAPVSATDATGRWGVDPQPTAKLLTAVSLGERGTAVGPAEIAQARADVRYWKADAVALPDRGARRHDDLKTVLDALYGPGQRVDDVWLWDVRPFTR</sequence>
<feature type="transmembrane region" description="Helical" evidence="2">
    <location>
        <begin position="63"/>
        <end position="80"/>
    </location>
</feature>
<dbReference type="Pfam" id="PF19830">
    <property type="entry name" value="DUF6311"/>
    <property type="match status" value="1"/>
</dbReference>
<feature type="region of interest" description="Disordered" evidence="1">
    <location>
        <begin position="1"/>
        <end position="57"/>
    </location>
</feature>
<proteinExistence type="predicted"/>
<feature type="transmembrane region" description="Helical" evidence="2">
    <location>
        <begin position="150"/>
        <end position="174"/>
    </location>
</feature>
<keyword evidence="5" id="KW-1185">Reference proteome</keyword>
<evidence type="ECO:0000313" key="4">
    <source>
        <dbReference type="EMBL" id="WNM40083.1"/>
    </source>
</evidence>
<evidence type="ECO:0000256" key="2">
    <source>
        <dbReference type="SAM" id="Phobius"/>
    </source>
</evidence>
<feature type="compositionally biased region" description="Low complexity" evidence="1">
    <location>
        <begin position="28"/>
        <end position="45"/>
    </location>
</feature>
<keyword evidence="2" id="KW-0472">Membrane</keyword>
<dbReference type="Proteomes" id="UP001303001">
    <property type="component" value="Chromosome"/>
</dbReference>
<feature type="transmembrane region" description="Helical" evidence="2">
    <location>
        <begin position="420"/>
        <end position="443"/>
    </location>
</feature>
<protein>
    <recommendedName>
        <fullName evidence="3">DUF6311 domain-containing protein</fullName>
    </recommendedName>
</protein>
<feature type="domain" description="DUF6311" evidence="3">
    <location>
        <begin position="118"/>
        <end position="440"/>
    </location>
</feature>
<dbReference type="InterPro" id="IPR046278">
    <property type="entry name" value="DUF6311"/>
</dbReference>
<organism evidence="4 5">
    <name type="scientific">Micromonospora halotolerans</name>
    <dbReference type="NCBI Taxonomy" id="709879"/>
    <lineage>
        <taxon>Bacteria</taxon>
        <taxon>Bacillati</taxon>
        <taxon>Actinomycetota</taxon>
        <taxon>Actinomycetes</taxon>
        <taxon>Micromonosporales</taxon>
        <taxon>Micromonosporaceae</taxon>
        <taxon>Micromonospora</taxon>
    </lineage>
</organism>
<reference evidence="4 5" key="1">
    <citation type="submission" date="2023-09" db="EMBL/GenBank/DDBJ databases">
        <title>Micromonospora halotolerans DSM 45598 genome sequence.</title>
        <authorList>
            <person name="Mo P."/>
        </authorList>
    </citation>
    <scope>NUCLEOTIDE SEQUENCE [LARGE SCALE GENOMIC DNA]</scope>
    <source>
        <strain evidence="4 5">DSM 45598</strain>
    </source>
</reference>
<accession>A0ABY9ZXY4</accession>
<name>A0ABY9ZXY4_9ACTN</name>
<feature type="transmembrane region" description="Helical" evidence="2">
    <location>
        <begin position="284"/>
        <end position="304"/>
    </location>
</feature>
<evidence type="ECO:0000259" key="3">
    <source>
        <dbReference type="Pfam" id="PF19830"/>
    </source>
</evidence>
<feature type="compositionally biased region" description="Basic and acidic residues" evidence="1">
    <location>
        <begin position="7"/>
        <end position="18"/>
    </location>
</feature>
<gene>
    <name evidence="4" type="ORF">RMN56_01610</name>
</gene>
<keyword evidence="2" id="KW-0812">Transmembrane</keyword>
<keyword evidence="2" id="KW-1133">Transmembrane helix</keyword>
<evidence type="ECO:0000313" key="5">
    <source>
        <dbReference type="Proteomes" id="UP001303001"/>
    </source>
</evidence>
<feature type="transmembrane region" description="Helical" evidence="2">
    <location>
        <begin position="358"/>
        <end position="375"/>
    </location>
</feature>
<feature type="transmembrane region" description="Helical" evidence="2">
    <location>
        <begin position="382"/>
        <end position="400"/>
    </location>
</feature>
<feature type="transmembrane region" description="Helical" evidence="2">
    <location>
        <begin position="256"/>
        <end position="272"/>
    </location>
</feature>
<evidence type="ECO:0000256" key="1">
    <source>
        <dbReference type="SAM" id="MobiDB-lite"/>
    </source>
</evidence>
<feature type="transmembrane region" description="Helical" evidence="2">
    <location>
        <begin position="186"/>
        <end position="202"/>
    </location>
</feature>
<dbReference type="EMBL" id="CP134876">
    <property type="protein sequence ID" value="WNM40083.1"/>
    <property type="molecule type" value="Genomic_DNA"/>
</dbReference>
<dbReference type="RefSeq" id="WP_313722045.1">
    <property type="nucleotide sequence ID" value="NZ_CP134876.1"/>
</dbReference>